<dbReference type="GO" id="GO:0020037">
    <property type="term" value="F:heme binding"/>
    <property type="evidence" value="ECO:0007669"/>
    <property type="project" value="InterPro"/>
</dbReference>
<dbReference type="GO" id="GO:0016705">
    <property type="term" value="F:oxidoreductase activity, acting on paired donors, with incorporation or reduction of molecular oxygen"/>
    <property type="evidence" value="ECO:0007669"/>
    <property type="project" value="InterPro"/>
</dbReference>
<dbReference type="EMBL" id="JAPEVB010000005">
    <property type="protein sequence ID" value="KAJ4387557.1"/>
    <property type="molecule type" value="Genomic_DNA"/>
</dbReference>
<feature type="transmembrane region" description="Helical" evidence="14">
    <location>
        <begin position="96"/>
        <end position="120"/>
    </location>
</feature>
<evidence type="ECO:0000313" key="15">
    <source>
        <dbReference type="EMBL" id="KAJ4387557.1"/>
    </source>
</evidence>
<dbReference type="SUPFAM" id="SSF48264">
    <property type="entry name" value="Cytochrome P450"/>
    <property type="match status" value="1"/>
</dbReference>
<keyword evidence="9 12" id="KW-0408">Iron</keyword>
<dbReference type="PRINTS" id="PR00385">
    <property type="entry name" value="P450"/>
</dbReference>
<comment type="cofactor">
    <cofactor evidence="1 12">
        <name>heme</name>
        <dbReference type="ChEBI" id="CHEBI:30413"/>
    </cofactor>
</comment>
<dbReference type="Gene3D" id="1.10.630.10">
    <property type="entry name" value="Cytochrome P450"/>
    <property type="match status" value="1"/>
</dbReference>
<keyword evidence="11 14" id="KW-0472">Membrane</keyword>
<comment type="similarity">
    <text evidence="3 13">Belongs to the cytochrome P450 family.</text>
</comment>
<comment type="subcellular location">
    <subcellularLocation>
        <location evidence="2">Membrane</location>
    </subcellularLocation>
</comment>
<keyword evidence="7 14" id="KW-1133">Transmembrane helix</keyword>
<evidence type="ECO:0000256" key="9">
    <source>
        <dbReference type="ARBA" id="ARBA00023004"/>
    </source>
</evidence>
<dbReference type="CDD" id="cd11061">
    <property type="entry name" value="CYP67-like"/>
    <property type="match status" value="1"/>
</dbReference>
<sequence>MNPKVVILDINSISTNLGKQFHRFLAKLERLCLKVERRAQADPANAKKQRFTLRSGKKGLFYPCCHPTSKEENTSSLTLSVILTSMGNITILQLSVLSWASVILGAGAFYTICVILYRLYLHPLSGHPGPLFAKVTDLHQLWHSYRGDRHLELWRLHQKYGPVVRFGPNSLSFNSNSSLKDVYGFKSNVRKAQFYDAFVHPAANTHNCRDRTLHARKRRVMAHAFSDSAIKEMERYILANVRTFCEGIGNGLRVGDSEKGDWTSPKCMSDWFSYLSMDILGDLCFGKAFHMLEREDNRFAIDLVSAAAYRHLICGTMPILDTLSLDRLLFPKLAAGRARYMAYSRAQLTERTRLGDETDRRDFFYHLLKARDPETGLGFSTPELWGESNLLIIAGSDTTSTALAATLFYLVRNPEALAKVVAEIRGRFNDVEEIRQGLALNGCTYLRACIDEAMRLSPSVGGIVPREVMAGGMTIDGVFVPEGTVVGVPHYAIHHNEAYFPEPFRFLPERWMAGSKLASGKMVGEMDVAIAQSAFCPFSVGPRGCIGKGLAYVEMSITLARTLWIYDVRRAVGVVDTAEGREGAEWGRNRRDEMQLIDTFTSLKEGVMVDFKKRQI</sequence>
<evidence type="ECO:0000256" key="10">
    <source>
        <dbReference type="ARBA" id="ARBA00023033"/>
    </source>
</evidence>
<keyword evidence="5 14" id="KW-0812">Transmembrane</keyword>
<dbReference type="PANTHER" id="PTHR24305:SF237">
    <property type="entry name" value="CYTOCHROME P450 MONOOXYGENASE ATNE-RELATED"/>
    <property type="match status" value="1"/>
</dbReference>
<dbReference type="Pfam" id="PF00067">
    <property type="entry name" value="p450"/>
    <property type="match status" value="1"/>
</dbReference>
<dbReference type="Proteomes" id="UP001140453">
    <property type="component" value="Unassembled WGS sequence"/>
</dbReference>
<accession>A0A9W9CUH7</accession>
<evidence type="ECO:0000256" key="4">
    <source>
        <dbReference type="ARBA" id="ARBA00022617"/>
    </source>
</evidence>
<feature type="binding site" description="axial binding residue" evidence="12">
    <location>
        <position position="545"/>
    </location>
    <ligand>
        <name>heme</name>
        <dbReference type="ChEBI" id="CHEBI:30413"/>
    </ligand>
    <ligandPart>
        <name>Fe</name>
        <dbReference type="ChEBI" id="CHEBI:18248"/>
    </ligandPart>
</feature>
<dbReference type="GO" id="GO:0004497">
    <property type="term" value="F:monooxygenase activity"/>
    <property type="evidence" value="ECO:0007669"/>
    <property type="project" value="UniProtKB-KW"/>
</dbReference>
<dbReference type="GO" id="GO:0005506">
    <property type="term" value="F:iron ion binding"/>
    <property type="evidence" value="ECO:0007669"/>
    <property type="project" value="InterPro"/>
</dbReference>
<dbReference type="PANTHER" id="PTHR24305">
    <property type="entry name" value="CYTOCHROME P450"/>
    <property type="match status" value="1"/>
</dbReference>
<evidence type="ECO:0000256" key="5">
    <source>
        <dbReference type="ARBA" id="ARBA00022692"/>
    </source>
</evidence>
<evidence type="ECO:0000256" key="1">
    <source>
        <dbReference type="ARBA" id="ARBA00001971"/>
    </source>
</evidence>
<keyword evidence="16" id="KW-1185">Reference proteome</keyword>
<dbReference type="InterPro" id="IPR002401">
    <property type="entry name" value="Cyt_P450_E_grp-I"/>
</dbReference>
<evidence type="ECO:0000256" key="12">
    <source>
        <dbReference type="PIRSR" id="PIRSR602401-1"/>
    </source>
</evidence>
<evidence type="ECO:0000256" key="11">
    <source>
        <dbReference type="ARBA" id="ARBA00023136"/>
    </source>
</evidence>
<name>A0A9W9CUH7_9PEZI</name>
<dbReference type="InterPro" id="IPR017972">
    <property type="entry name" value="Cyt_P450_CS"/>
</dbReference>
<evidence type="ECO:0000256" key="13">
    <source>
        <dbReference type="RuleBase" id="RU000461"/>
    </source>
</evidence>
<evidence type="ECO:0000256" key="8">
    <source>
        <dbReference type="ARBA" id="ARBA00023002"/>
    </source>
</evidence>
<dbReference type="PRINTS" id="PR00463">
    <property type="entry name" value="EP450I"/>
</dbReference>
<dbReference type="GO" id="GO:0016020">
    <property type="term" value="C:membrane"/>
    <property type="evidence" value="ECO:0007669"/>
    <property type="project" value="UniProtKB-SubCell"/>
</dbReference>
<keyword evidence="8 13" id="KW-0560">Oxidoreductase</keyword>
<evidence type="ECO:0000256" key="3">
    <source>
        <dbReference type="ARBA" id="ARBA00010617"/>
    </source>
</evidence>
<keyword evidence="6 12" id="KW-0479">Metal-binding</keyword>
<keyword evidence="10 13" id="KW-0503">Monooxygenase</keyword>
<proteinExistence type="inferred from homology"/>
<dbReference type="OrthoDB" id="1470350at2759"/>
<evidence type="ECO:0008006" key="17">
    <source>
        <dbReference type="Google" id="ProtNLM"/>
    </source>
</evidence>
<gene>
    <name evidence="15" type="ORF">N0V93_008152</name>
</gene>
<evidence type="ECO:0000313" key="16">
    <source>
        <dbReference type="Proteomes" id="UP001140453"/>
    </source>
</evidence>
<dbReference type="InterPro" id="IPR050121">
    <property type="entry name" value="Cytochrome_P450_monoxygenase"/>
</dbReference>
<dbReference type="GO" id="GO:1902181">
    <property type="term" value="P:verruculogen biosynthetic process"/>
    <property type="evidence" value="ECO:0007669"/>
    <property type="project" value="UniProtKB-ARBA"/>
</dbReference>
<evidence type="ECO:0000256" key="7">
    <source>
        <dbReference type="ARBA" id="ARBA00022989"/>
    </source>
</evidence>
<dbReference type="InterPro" id="IPR001128">
    <property type="entry name" value="Cyt_P450"/>
</dbReference>
<keyword evidence="4 12" id="KW-0349">Heme</keyword>
<dbReference type="InterPro" id="IPR036396">
    <property type="entry name" value="Cyt_P450_sf"/>
</dbReference>
<protein>
    <recommendedName>
        <fullName evidence="17">Isotrichodermin C-15 hydroxylase</fullName>
    </recommendedName>
</protein>
<evidence type="ECO:0000256" key="14">
    <source>
        <dbReference type="SAM" id="Phobius"/>
    </source>
</evidence>
<dbReference type="PROSITE" id="PS00086">
    <property type="entry name" value="CYTOCHROME_P450"/>
    <property type="match status" value="1"/>
</dbReference>
<evidence type="ECO:0000256" key="6">
    <source>
        <dbReference type="ARBA" id="ARBA00022723"/>
    </source>
</evidence>
<reference evidence="15" key="1">
    <citation type="submission" date="2022-10" db="EMBL/GenBank/DDBJ databases">
        <title>Tapping the CABI collections for fungal endophytes: first genome assemblies for Collariella, Neodidymelliopsis, Ascochyta clinopodiicola, Didymella pomorum, Didymosphaeria variabile, Neocosmospora piperis and Neocucurbitaria cava.</title>
        <authorList>
            <person name="Hill R."/>
        </authorList>
    </citation>
    <scope>NUCLEOTIDE SEQUENCE</scope>
    <source>
        <strain evidence="15">IMI 355082</strain>
    </source>
</reference>
<dbReference type="FunFam" id="1.10.630.10:FF:000063">
    <property type="entry name" value="Cytochrome P450 monooxygenase"/>
    <property type="match status" value="1"/>
</dbReference>
<comment type="caution">
    <text evidence="15">The sequence shown here is derived from an EMBL/GenBank/DDBJ whole genome shotgun (WGS) entry which is preliminary data.</text>
</comment>
<organism evidence="15 16">
    <name type="scientific">Gnomoniopsis smithogilvyi</name>
    <dbReference type="NCBI Taxonomy" id="1191159"/>
    <lineage>
        <taxon>Eukaryota</taxon>
        <taxon>Fungi</taxon>
        <taxon>Dikarya</taxon>
        <taxon>Ascomycota</taxon>
        <taxon>Pezizomycotina</taxon>
        <taxon>Sordariomycetes</taxon>
        <taxon>Sordariomycetidae</taxon>
        <taxon>Diaporthales</taxon>
        <taxon>Gnomoniaceae</taxon>
        <taxon>Gnomoniopsis</taxon>
    </lineage>
</organism>
<evidence type="ECO:0000256" key="2">
    <source>
        <dbReference type="ARBA" id="ARBA00004370"/>
    </source>
</evidence>
<dbReference type="AlphaFoldDB" id="A0A9W9CUH7"/>